<accession>A0A9W6IKT7</accession>
<keyword evidence="3" id="KW-1185">Reference proteome</keyword>
<dbReference type="AlphaFoldDB" id="A0A9W6IKT7"/>
<dbReference type="RefSeq" id="WP_271186476.1">
    <property type="nucleotide sequence ID" value="NZ_BSFE01000003.1"/>
</dbReference>
<reference evidence="2" key="1">
    <citation type="journal article" date="2014" name="Int. J. Syst. Evol. Microbiol.">
        <title>Complete genome sequence of Corynebacterium casei LMG S-19264T (=DSM 44701T), isolated from a smear-ripened cheese.</title>
        <authorList>
            <consortium name="US DOE Joint Genome Institute (JGI-PGF)"/>
            <person name="Walter F."/>
            <person name="Albersmeier A."/>
            <person name="Kalinowski J."/>
            <person name="Ruckert C."/>
        </authorList>
    </citation>
    <scope>NUCLEOTIDE SEQUENCE</scope>
    <source>
        <strain evidence="2">VKM B-1513</strain>
    </source>
</reference>
<feature type="transmembrane region" description="Helical" evidence="1">
    <location>
        <begin position="87"/>
        <end position="108"/>
    </location>
</feature>
<evidence type="ECO:0000313" key="3">
    <source>
        <dbReference type="Proteomes" id="UP001143486"/>
    </source>
</evidence>
<comment type="caution">
    <text evidence="2">The sequence shown here is derived from an EMBL/GenBank/DDBJ whole genome shotgun (WGS) entry which is preliminary data.</text>
</comment>
<name>A0A9W6IKT7_9PROT</name>
<keyword evidence="1" id="KW-0812">Transmembrane</keyword>
<evidence type="ECO:0000313" key="2">
    <source>
        <dbReference type="EMBL" id="GLK52112.1"/>
    </source>
</evidence>
<feature type="transmembrane region" description="Helical" evidence="1">
    <location>
        <begin position="62"/>
        <end position="81"/>
    </location>
</feature>
<keyword evidence="1" id="KW-0472">Membrane</keyword>
<dbReference type="EMBL" id="BSFE01000003">
    <property type="protein sequence ID" value="GLK52112.1"/>
    <property type="molecule type" value="Genomic_DNA"/>
</dbReference>
<dbReference type="Proteomes" id="UP001143486">
    <property type="component" value="Unassembled WGS sequence"/>
</dbReference>
<feature type="transmembrane region" description="Helical" evidence="1">
    <location>
        <begin position="20"/>
        <end position="50"/>
    </location>
</feature>
<reference evidence="2" key="2">
    <citation type="submission" date="2023-01" db="EMBL/GenBank/DDBJ databases">
        <authorList>
            <person name="Sun Q."/>
            <person name="Evtushenko L."/>
        </authorList>
    </citation>
    <scope>NUCLEOTIDE SEQUENCE</scope>
    <source>
        <strain evidence="2">VKM B-1513</strain>
    </source>
</reference>
<evidence type="ECO:0000256" key="1">
    <source>
        <dbReference type="SAM" id="Phobius"/>
    </source>
</evidence>
<gene>
    <name evidence="2" type="ORF">GCM10017621_16200</name>
</gene>
<feature type="transmembrane region" description="Helical" evidence="1">
    <location>
        <begin position="120"/>
        <end position="137"/>
    </location>
</feature>
<sequence>MSEVAANRATPAASNRVLSVFAGLAPLTLFAVIDGTMMSFFGGLGILQGLDPEAAARVMGNLRLIAFGLAALGTVAVGWWLRKQGSVSWGVAILAVAGIADALARTATWLRAMEQAQGDNLMGGGAIIIGGVSVSYFPAMVPVAVLVFLVLLGAGAQKLRSRRAQ</sequence>
<protein>
    <submittedName>
        <fullName evidence="2">Uncharacterized protein</fullName>
    </submittedName>
</protein>
<proteinExistence type="predicted"/>
<keyword evidence="1" id="KW-1133">Transmembrane helix</keyword>
<organism evidence="2 3">
    <name type="scientific">Maricaulis virginensis</name>
    <dbReference type="NCBI Taxonomy" id="144022"/>
    <lineage>
        <taxon>Bacteria</taxon>
        <taxon>Pseudomonadati</taxon>
        <taxon>Pseudomonadota</taxon>
        <taxon>Alphaproteobacteria</taxon>
        <taxon>Maricaulales</taxon>
        <taxon>Maricaulaceae</taxon>
        <taxon>Maricaulis</taxon>
    </lineage>
</organism>